<dbReference type="Pfam" id="PF13508">
    <property type="entry name" value="Acetyltransf_7"/>
    <property type="match status" value="1"/>
</dbReference>
<dbReference type="PANTHER" id="PTHR42791:SF1">
    <property type="entry name" value="N-ACETYLTRANSFERASE DOMAIN-CONTAINING PROTEIN"/>
    <property type="match status" value="1"/>
</dbReference>
<dbReference type="InterPro" id="IPR000182">
    <property type="entry name" value="GNAT_dom"/>
</dbReference>
<dbReference type="Proteomes" id="UP000019373">
    <property type="component" value="Unassembled WGS sequence"/>
</dbReference>
<dbReference type="GO" id="GO:0016747">
    <property type="term" value="F:acyltransferase activity, transferring groups other than amino-acyl groups"/>
    <property type="evidence" value="ECO:0007669"/>
    <property type="project" value="InterPro"/>
</dbReference>
<dbReference type="Gene3D" id="3.40.630.30">
    <property type="match status" value="1"/>
</dbReference>
<dbReference type="InterPro" id="IPR052523">
    <property type="entry name" value="Trichothecene_AcTrans"/>
</dbReference>
<dbReference type="eggNOG" id="ENOG502SU8W">
    <property type="taxonomic scope" value="Eukaryota"/>
</dbReference>
<dbReference type="HOGENOM" id="CLU_072853_0_0_1"/>
<name>U1GLH7_ENDPU</name>
<reference evidence="3" key="1">
    <citation type="journal article" date="2014" name="BMC Genomics">
        <title>Genome characteristics reveal the impact of lichenization on lichen-forming fungus Endocarpon pusillum Hedwig (Verrucariales, Ascomycota).</title>
        <authorList>
            <person name="Wang Y.-Y."/>
            <person name="Liu B."/>
            <person name="Zhang X.-Y."/>
            <person name="Zhou Q.-M."/>
            <person name="Zhang T."/>
            <person name="Li H."/>
            <person name="Yu Y.-F."/>
            <person name="Zhang X.-L."/>
            <person name="Hao X.-Y."/>
            <person name="Wang M."/>
            <person name="Wang L."/>
            <person name="Wei J.-C."/>
        </authorList>
    </citation>
    <scope>NUCLEOTIDE SEQUENCE [LARGE SCALE GENOMIC DNA]</scope>
    <source>
        <strain evidence="3">Z07020 / HMAS-L-300199</strain>
    </source>
</reference>
<dbReference type="CDD" id="cd04301">
    <property type="entry name" value="NAT_SF"/>
    <property type="match status" value="1"/>
</dbReference>
<keyword evidence="3" id="KW-1185">Reference proteome</keyword>
<dbReference type="PANTHER" id="PTHR42791">
    <property type="entry name" value="GNAT FAMILY ACETYLTRANSFERASE"/>
    <property type="match status" value="1"/>
</dbReference>
<dbReference type="GeneID" id="19239743"/>
<accession>U1GLH7</accession>
<dbReference type="SUPFAM" id="SSF55729">
    <property type="entry name" value="Acyl-CoA N-acyltransferases (Nat)"/>
    <property type="match status" value="1"/>
</dbReference>
<dbReference type="AlphaFoldDB" id="U1GLH7"/>
<dbReference type="OrthoDB" id="4738875at2759"/>
<evidence type="ECO:0000313" key="2">
    <source>
        <dbReference type="EMBL" id="ERF72736.1"/>
    </source>
</evidence>
<feature type="domain" description="N-acetyltransferase" evidence="1">
    <location>
        <begin position="87"/>
        <end position="241"/>
    </location>
</feature>
<gene>
    <name evidence="2" type="ORF">EPUS_04789</name>
</gene>
<dbReference type="PROSITE" id="PS51186">
    <property type="entry name" value="GNAT"/>
    <property type="match status" value="1"/>
</dbReference>
<evidence type="ECO:0000313" key="3">
    <source>
        <dbReference type="Proteomes" id="UP000019373"/>
    </source>
</evidence>
<dbReference type="InterPro" id="IPR016181">
    <property type="entry name" value="Acyl_CoA_acyltransferase"/>
</dbReference>
<dbReference type="OMA" id="SPLFRWE"/>
<protein>
    <recommendedName>
        <fullName evidence="1">N-acetyltransferase domain-containing protein</fullName>
    </recommendedName>
</protein>
<sequence length="264" mass="29533">MGVVATAGFRYSPLFRWERPYHKDYPADTILSYRTQLQDTIKSNDFIVIVAEDEYQPDENEKTEATIPSDDAWKAPTAGEKVVVGVASIKLEPGSKRKGEYKDNQGTFGYPSPWTVPALIHQAGEYPTLPENEGRDLNCKHYESWGTLVGKIREERCSGDAIMSMLVVHPAYWRRGYGTKMGQWAVELSKADDVKQCVSAAGMGYQIYSKLGYKDVCKIEASGDEDDPEGIFTNLMEPTEESKDSVLLCVIAIFVHGILDYLIP</sequence>
<dbReference type="RefSeq" id="XP_007801624.1">
    <property type="nucleotide sequence ID" value="XM_007803433.1"/>
</dbReference>
<organism evidence="2 3">
    <name type="scientific">Endocarpon pusillum (strain Z07020 / HMAS-L-300199)</name>
    <name type="common">Lichen-forming fungus</name>
    <dbReference type="NCBI Taxonomy" id="1263415"/>
    <lineage>
        <taxon>Eukaryota</taxon>
        <taxon>Fungi</taxon>
        <taxon>Dikarya</taxon>
        <taxon>Ascomycota</taxon>
        <taxon>Pezizomycotina</taxon>
        <taxon>Eurotiomycetes</taxon>
        <taxon>Chaetothyriomycetidae</taxon>
        <taxon>Verrucariales</taxon>
        <taxon>Verrucariaceae</taxon>
        <taxon>Endocarpon</taxon>
    </lineage>
</organism>
<proteinExistence type="predicted"/>
<evidence type="ECO:0000259" key="1">
    <source>
        <dbReference type="PROSITE" id="PS51186"/>
    </source>
</evidence>
<dbReference type="EMBL" id="KE721051">
    <property type="protein sequence ID" value="ERF72736.1"/>
    <property type="molecule type" value="Genomic_DNA"/>
</dbReference>